<keyword evidence="3" id="KW-1185">Reference proteome</keyword>
<gene>
    <name evidence="2" type="ORF">CCR75_009230</name>
</gene>
<evidence type="ECO:0000313" key="2">
    <source>
        <dbReference type="EMBL" id="TDH69700.1"/>
    </source>
</evidence>
<evidence type="ECO:0000313" key="3">
    <source>
        <dbReference type="Proteomes" id="UP000294530"/>
    </source>
</evidence>
<feature type="region of interest" description="Disordered" evidence="1">
    <location>
        <begin position="1"/>
        <end position="37"/>
    </location>
</feature>
<dbReference type="KEGG" id="blac:94352943"/>
<reference evidence="2 3" key="1">
    <citation type="journal article" date="2021" name="Genome Biol.">
        <title>AFLAP: assembly-free linkage analysis pipeline using k-mers from genome sequencing data.</title>
        <authorList>
            <person name="Fletcher K."/>
            <person name="Zhang L."/>
            <person name="Gil J."/>
            <person name="Han R."/>
            <person name="Cavanaugh K."/>
            <person name="Michelmore R."/>
        </authorList>
    </citation>
    <scope>NUCLEOTIDE SEQUENCE [LARGE SCALE GENOMIC DNA]</scope>
    <source>
        <strain evidence="2 3">SF5</strain>
    </source>
</reference>
<dbReference type="AlphaFoldDB" id="A0A976FN65"/>
<dbReference type="Proteomes" id="UP000294530">
    <property type="component" value="Unassembled WGS sequence"/>
</dbReference>
<organism evidence="2 3">
    <name type="scientific">Bremia lactucae</name>
    <name type="common">Lettuce downy mildew</name>
    <dbReference type="NCBI Taxonomy" id="4779"/>
    <lineage>
        <taxon>Eukaryota</taxon>
        <taxon>Sar</taxon>
        <taxon>Stramenopiles</taxon>
        <taxon>Oomycota</taxon>
        <taxon>Peronosporomycetes</taxon>
        <taxon>Peronosporales</taxon>
        <taxon>Peronosporaceae</taxon>
        <taxon>Bremia</taxon>
    </lineage>
</organism>
<dbReference type="EMBL" id="SHOA02000007">
    <property type="protein sequence ID" value="TDH69700.1"/>
    <property type="molecule type" value="Genomic_DNA"/>
</dbReference>
<name>A0A976FN65_BRELC</name>
<sequence length="74" mass="8344">MGGMTRIKNEADVDLSNGDRFLPPSRDKSSGMKTKREAHAINRLSAAQPLLFAQQVRQITLYKGEPRSKQRLEC</sequence>
<feature type="compositionally biased region" description="Basic and acidic residues" evidence="1">
    <location>
        <begin position="25"/>
        <end position="37"/>
    </location>
</feature>
<accession>A0A976FN65</accession>
<comment type="caution">
    <text evidence="2">The sequence shown here is derived from an EMBL/GenBank/DDBJ whole genome shotgun (WGS) entry which is preliminary data.</text>
</comment>
<dbReference type="RefSeq" id="XP_067819199.1">
    <property type="nucleotide sequence ID" value="XM_067967272.1"/>
</dbReference>
<dbReference type="GeneID" id="94352943"/>
<proteinExistence type="predicted"/>
<evidence type="ECO:0000256" key="1">
    <source>
        <dbReference type="SAM" id="MobiDB-lite"/>
    </source>
</evidence>
<protein>
    <submittedName>
        <fullName evidence="2">Uncharacterized protein</fullName>
    </submittedName>
</protein>